<keyword evidence="1" id="KW-0274">FAD</keyword>
<keyword evidence="1" id="KW-0285">Flavoprotein</keyword>
<organism evidence="3 4">
    <name type="scientific">Candidatus Mailhella merdigallinarum</name>
    <dbReference type="NCBI Taxonomy" id="2838658"/>
    <lineage>
        <taxon>Bacteria</taxon>
        <taxon>Pseudomonadati</taxon>
        <taxon>Thermodesulfobacteriota</taxon>
        <taxon>Desulfovibrionia</taxon>
        <taxon>Desulfovibrionales</taxon>
        <taxon>Desulfovibrionaceae</taxon>
        <taxon>Mailhella</taxon>
    </lineage>
</organism>
<dbReference type="InterPro" id="IPR051312">
    <property type="entry name" value="Diverse_Substr_Oxidored"/>
</dbReference>
<dbReference type="Pfam" id="PF00941">
    <property type="entry name" value="FAD_binding_5"/>
    <property type="match status" value="1"/>
</dbReference>
<dbReference type="EMBL" id="DXAN01000013">
    <property type="protein sequence ID" value="HJA08427.1"/>
    <property type="molecule type" value="Genomic_DNA"/>
</dbReference>
<dbReference type="PANTHER" id="PTHR42659:SF9">
    <property type="entry name" value="XANTHINE DEHYDROGENASE FAD-BINDING SUBUNIT XDHB-RELATED"/>
    <property type="match status" value="1"/>
</dbReference>
<dbReference type="Gene3D" id="3.30.43.10">
    <property type="entry name" value="Uridine Diphospho-n-acetylenolpyruvylglucosamine Reductase, domain 2"/>
    <property type="match status" value="1"/>
</dbReference>
<gene>
    <name evidence="3" type="ORF">H9962_04455</name>
</gene>
<dbReference type="Gene3D" id="3.30.465.10">
    <property type="match status" value="2"/>
</dbReference>
<dbReference type="InterPro" id="IPR016166">
    <property type="entry name" value="FAD-bd_PCMH"/>
</dbReference>
<evidence type="ECO:0000256" key="1">
    <source>
        <dbReference type="ARBA" id="ARBA00022827"/>
    </source>
</evidence>
<dbReference type="PROSITE" id="PS51387">
    <property type="entry name" value="FAD_PCMH"/>
    <property type="match status" value="1"/>
</dbReference>
<proteinExistence type="predicted"/>
<dbReference type="Proteomes" id="UP000824225">
    <property type="component" value="Unassembled WGS sequence"/>
</dbReference>
<dbReference type="SUPFAM" id="SSF56176">
    <property type="entry name" value="FAD-binding/transporter-associated domain-like"/>
    <property type="match status" value="1"/>
</dbReference>
<dbReference type="GO" id="GO:0016491">
    <property type="term" value="F:oxidoreductase activity"/>
    <property type="evidence" value="ECO:0007669"/>
    <property type="project" value="InterPro"/>
</dbReference>
<dbReference type="SUPFAM" id="SSF55447">
    <property type="entry name" value="CO dehydrogenase flavoprotein C-terminal domain-like"/>
    <property type="match status" value="1"/>
</dbReference>
<evidence type="ECO:0000313" key="4">
    <source>
        <dbReference type="Proteomes" id="UP000824225"/>
    </source>
</evidence>
<dbReference type="InterPro" id="IPR036318">
    <property type="entry name" value="FAD-bd_PCMH-like_sf"/>
</dbReference>
<dbReference type="AlphaFoldDB" id="A0A9D2HDH6"/>
<sequence>MESFDHIQAASVDEAVLALREYGDGACLCAGGTDLLGCLKDRLWLEYPEAVVDLKRVDGLSGVEEHAGGLRVGAMTTLTEVAESERVRALYPALAEAARRTASPLLRNMGTLGGNICQQNRCWYYRYPDKLGGRIPCVRKGGSKCLAVPGDSRYHSIFGAVNKCIAVNPSDTAPALVALDATVVTSRRRIPAEDFFSAEHGKQSTVLERDEIVLALELPAHTAATDGATSAFRKVAFRQSIDFALVNAAAWLRFENGVVAGARVCLNAVYNNPVRAVAAEEALVGRALDEESAEAAAAAALAGAKPLLSNYFKVPMAQATLADCLLDCR</sequence>
<accession>A0A9D2HDH6</accession>
<dbReference type="Gene3D" id="3.30.390.50">
    <property type="entry name" value="CO dehydrogenase flavoprotein, C-terminal domain"/>
    <property type="match status" value="1"/>
</dbReference>
<dbReference type="Pfam" id="PF03450">
    <property type="entry name" value="CO_deh_flav_C"/>
    <property type="match status" value="1"/>
</dbReference>
<comment type="caution">
    <text evidence="3">The sequence shown here is derived from an EMBL/GenBank/DDBJ whole genome shotgun (WGS) entry which is preliminary data.</text>
</comment>
<evidence type="ECO:0000259" key="2">
    <source>
        <dbReference type="PROSITE" id="PS51387"/>
    </source>
</evidence>
<dbReference type="InterPro" id="IPR036683">
    <property type="entry name" value="CO_DH_flav_C_dom_sf"/>
</dbReference>
<dbReference type="SMART" id="SM01092">
    <property type="entry name" value="CO_deh_flav_C"/>
    <property type="match status" value="1"/>
</dbReference>
<dbReference type="InterPro" id="IPR005107">
    <property type="entry name" value="CO_DH_flav_C"/>
</dbReference>
<reference evidence="3" key="1">
    <citation type="journal article" date="2021" name="PeerJ">
        <title>Extensive microbial diversity within the chicken gut microbiome revealed by metagenomics and culture.</title>
        <authorList>
            <person name="Gilroy R."/>
            <person name="Ravi A."/>
            <person name="Getino M."/>
            <person name="Pursley I."/>
            <person name="Horton D.L."/>
            <person name="Alikhan N.F."/>
            <person name="Baker D."/>
            <person name="Gharbi K."/>
            <person name="Hall N."/>
            <person name="Watson M."/>
            <person name="Adriaenssens E.M."/>
            <person name="Foster-Nyarko E."/>
            <person name="Jarju S."/>
            <person name="Secka A."/>
            <person name="Antonio M."/>
            <person name="Oren A."/>
            <person name="Chaudhuri R.R."/>
            <person name="La Ragione R."/>
            <person name="Hildebrand F."/>
            <person name="Pallen M.J."/>
        </authorList>
    </citation>
    <scope>NUCLEOTIDE SEQUENCE</scope>
    <source>
        <strain evidence="3">CHK186-16707</strain>
    </source>
</reference>
<feature type="domain" description="FAD-binding PCMH-type" evidence="2">
    <location>
        <begin position="1"/>
        <end position="223"/>
    </location>
</feature>
<dbReference type="PANTHER" id="PTHR42659">
    <property type="entry name" value="XANTHINE DEHYDROGENASE SUBUNIT C-RELATED"/>
    <property type="match status" value="1"/>
</dbReference>
<dbReference type="InterPro" id="IPR002346">
    <property type="entry name" value="Mopterin_DH_FAD-bd"/>
</dbReference>
<dbReference type="InterPro" id="IPR016167">
    <property type="entry name" value="FAD-bd_PCMH_sub1"/>
</dbReference>
<dbReference type="InterPro" id="IPR016169">
    <property type="entry name" value="FAD-bd_PCMH_sub2"/>
</dbReference>
<protein>
    <submittedName>
        <fullName evidence="3">FAD binding domain-containing protein</fullName>
    </submittedName>
</protein>
<reference evidence="3" key="2">
    <citation type="submission" date="2021-04" db="EMBL/GenBank/DDBJ databases">
        <authorList>
            <person name="Gilroy R."/>
        </authorList>
    </citation>
    <scope>NUCLEOTIDE SEQUENCE</scope>
    <source>
        <strain evidence="3">CHK186-16707</strain>
    </source>
</reference>
<name>A0A9D2HDH6_9BACT</name>
<evidence type="ECO:0000313" key="3">
    <source>
        <dbReference type="EMBL" id="HJA08427.1"/>
    </source>
</evidence>
<dbReference type="GO" id="GO:0071949">
    <property type="term" value="F:FAD binding"/>
    <property type="evidence" value="ECO:0007669"/>
    <property type="project" value="InterPro"/>
</dbReference>